<dbReference type="InterPro" id="IPR019734">
    <property type="entry name" value="TPR_rpt"/>
</dbReference>
<feature type="repeat" description="TPR" evidence="3">
    <location>
        <begin position="387"/>
        <end position="420"/>
    </location>
</feature>
<evidence type="ECO:0000256" key="2">
    <source>
        <dbReference type="ARBA" id="ARBA00022803"/>
    </source>
</evidence>
<evidence type="ECO:0000256" key="1">
    <source>
        <dbReference type="ARBA" id="ARBA00022737"/>
    </source>
</evidence>
<dbReference type="PROSITE" id="PS50005">
    <property type="entry name" value="TPR"/>
    <property type="match status" value="2"/>
</dbReference>
<keyword evidence="5" id="KW-1185">Reference proteome</keyword>
<dbReference type="PANTHER" id="PTHR45641">
    <property type="entry name" value="TETRATRICOPEPTIDE REPEAT PROTEIN (AFU_ORTHOLOGUE AFUA_6G03870)"/>
    <property type="match status" value="1"/>
</dbReference>
<evidence type="ECO:0000313" key="5">
    <source>
        <dbReference type="Proteomes" id="UP000199462"/>
    </source>
</evidence>
<feature type="repeat" description="TPR" evidence="3">
    <location>
        <begin position="466"/>
        <end position="499"/>
    </location>
</feature>
<keyword evidence="1" id="KW-0677">Repeat</keyword>
<dbReference type="Gene3D" id="1.25.40.10">
    <property type="entry name" value="Tetratricopeptide repeat domain"/>
    <property type="match status" value="2"/>
</dbReference>
<gene>
    <name evidence="4" type="ORF">SAMN04488010_1452</name>
</gene>
<name>A0A1I6IC00_9FLAO</name>
<dbReference type="SUPFAM" id="SSF52467">
    <property type="entry name" value="DHS-like NAD/FAD-binding domain"/>
    <property type="match status" value="1"/>
</dbReference>
<dbReference type="STRING" id="440514.SAMN04488010_1452"/>
<dbReference type="PANTHER" id="PTHR45641:SF19">
    <property type="entry name" value="NEPHROCYSTIN-3"/>
    <property type="match status" value="1"/>
</dbReference>
<dbReference type="EMBL" id="FOYX01000001">
    <property type="protein sequence ID" value="SFR64211.1"/>
    <property type="molecule type" value="Genomic_DNA"/>
</dbReference>
<accession>A0A1I6IC00</accession>
<dbReference type="Proteomes" id="UP000199462">
    <property type="component" value="Unassembled WGS sequence"/>
</dbReference>
<dbReference type="Pfam" id="PF13181">
    <property type="entry name" value="TPR_8"/>
    <property type="match status" value="1"/>
</dbReference>
<dbReference type="Pfam" id="PF13424">
    <property type="entry name" value="TPR_12"/>
    <property type="match status" value="2"/>
</dbReference>
<dbReference type="RefSeq" id="WP_091902451.1">
    <property type="nucleotide sequence ID" value="NZ_FOYX01000001.1"/>
</dbReference>
<reference evidence="5" key="1">
    <citation type="submission" date="2016-10" db="EMBL/GenBank/DDBJ databases">
        <authorList>
            <person name="Varghese N."/>
            <person name="Submissions S."/>
        </authorList>
    </citation>
    <scope>NUCLEOTIDE SEQUENCE [LARGE SCALE GENOMIC DNA]</scope>
    <source>
        <strain evidence="5">DSM 19891</strain>
    </source>
</reference>
<evidence type="ECO:0000313" key="4">
    <source>
        <dbReference type="EMBL" id="SFR64211.1"/>
    </source>
</evidence>
<sequence>MNQNRQKLITEISEKINLQECAIFCGAGISLDSGLPIVTQFLNYVLESINVEKTDIEKILNSNLPFESFIQTIKEESSIDHILDIFSKGEPNTNHLFIAELVKQGNLKNIFTTNFDTLIEKAIKNKGLVENVDFKVYKSEKDFENIKWNDNKVKIIKIHGCISDKEEMAITLELVAKQILVENKNNAVASFFSKKINPKIIVLGYSCSDVFDISPLIESIDNDKSEVYFIEHSQSQLDFNQEEISKQNIKNPFKQFVGERFTINTGLFINDLWESLISINYEHKTSNIDWKVNIDKWLVEACEYSIGLKNQISGRILYDIGQYKTAIKIWEKGLNIAQKENNQIFFYSLLGNIGMAQNSLGNYKEAISCLEESVNACRENGNSQGEVSQLQALGNIYRNIRQFDKSLNAFQKAVKIAEKFEPESLCSTLGNLATVYNQTGDYNEAIKVLNKGIVLANSVGGKQSEGSMLASFGIAYFQKGDFDKALKYTTESIEITRLIGDKNGECLSLHNSSNFCLQFEKYDDAIKYSTISLNIAKEIGIKPNIASAYYNIGTSNFFKGEIELAIINLKKSINLYTSLFGKEHQHTLSAIKTLERVEKYPNSNKMTKMNLK</sequence>
<dbReference type="Pfam" id="PF13289">
    <property type="entry name" value="SIR2_2"/>
    <property type="match status" value="1"/>
</dbReference>
<dbReference type="AlphaFoldDB" id="A0A1I6IC00"/>
<proteinExistence type="predicted"/>
<evidence type="ECO:0000256" key="3">
    <source>
        <dbReference type="PROSITE-ProRule" id="PRU00339"/>
    </source>
</evidence>
<keyword evidence="2 3" id="KW-0802">TPR repeat</keyword>
<protein>
    <submittedName>
        <fullName evidence="4">Tetratricopeptide repeat-containing protein</fullName>
    </submittedName>
</protein>
<dbReference type="SUPFAM" id="SSF48452">
    <property type="entry name" value="TPR-like"/>
    <property type="match status" value="2"/>
</dbReference>
<dbReference type="InterPro" id="IPR029035">
    <property type="entry name" value="DHS-like_NAD/FAD-binding_dom"/>
</dbReference>
<organism evidence="4 5">
    <name type="scientific">Maribacter stanieri</name>
    <dbReference type="NCBI Taxonomy" id="440514"/>
    <lineage>
        <taxon>Bacteria</taxon>
        <taxon>Pseudomonadati</taxon>
        <taxon>Bacteroidota</taxon>
        <taxon>Flavobacteriia</taxon>
        <taxon>Flavobacteriales</taxon>
        <taxon>Flavobacteriaceae</taxon>
        <taxon>Maribacter</taxon>
    </lineage>
</organism>
<dbReference type="InterPro" id="IPR011990">
    <property type="entry name" value="TPR-like_helical_dom_sf"/>
</dbReference>
<dbReference type="SMART" id="SM00028">
    <property type="entry name" value="TPR"/>
    <property type="match status" value="6"/>
</dbReference>
<dbReference type="Gene3D" id="3.40.50.1220">
    <property type="entry name" value="TPP-binding domain"/>
    <property type="match status" value="1"/>
</dbReference>